<accession>A0AAN1XWD4</accession>
<evidence type="ECO:0000313" key="1">
    <source>
        <dbReference type="EMBL" id="BDE05751.1"/>
    </source>
</evidence>
<dbReference type="EMBL" id="AP025523">
    <property type="protein sequence ID" value="BDE05751.1"/>
    <property type="molecule type" value="Genomic_DNA"/>
</dbReference>
<dbReference type="Proteomes" id="UP001317532">
    <property type="component" value="Chromosome"/>
</dbReference>
<keyword evidence="2" id="KW-1185">Reference proteome</keyword>
<sequence>MRWTVALGADFDEARFDRALAGFQRLYNVAPHRVLCAPDVLGRFAVLMGRSPDDAHRHAMRYGGVPVSAAILAPGTIVFEGEVDEERMGDW</sequence>
<dbReference type="RefSeq" id="WP_317996773.1">
    <property type="nucleotide sequence ID" value="NZ_AP025523.1"/>
</dbReference>
<protein>
    <submittedName>
        <fullName evidence="1">Uncharacterized protein</fullName>
    </submittedName>
</protein>
<evidence type="ECO:0000313" key="2">
    <source>
        <dbReference type="Proteomes" id="UP001317532"/>
    </source>
</evidence>
<reference evidence="1 2" key="1">
    <citation type="journal article" date="2022" name="ISME Commun">
        <title>Vulcanimicrobium alpinus gen. nov. sp. nov., the first cultivated representative of the candidate phylum 'Eremiobacterota', is a metabolically versatile aerobic anoxygenic phototroph.</title>
        <authorList>
            <person name="Yabe S."/>
            <person name="Muto K."/>
            <person name="Abe K."/>
            <person name="Yokota A."/>
            <person name="Staudigel H."/>
            <person name="Tebo B.M."/>
        </authorList>
    </citation>
    <scope>NUCLEOTIDE SEQUENCE [LARGE SCALE GENOMIC DNA]</scope>
    <source>
        <strain evidence="1 2">WC8-2</strain>
    </source>
</reference>
<organism evidence="1 2">
    <name type="scientific">Vulcanimicrobium alpinum</name>
    <dbReference type="NCBI Taxonomy" id="3016050"/>
    <lineage>
        <taxon>Bacteria</taxon>
        <taxon>Bacillati</taxon>
        <taxon>Vulcanimicrobiota</taxon>
        <taxon>Vulcanimicrobiia</taxon>
        <taxon>Vulcanimicrobiales</taxon>
        <taxon>Vulcanimicrobiaceae</taxon>
        <taxon>Vulcanimicrobium</taxon>
    </lineage>
</organism>
<proteinExistence type="predicted"/>
<dbReference type="AlphaFoldDB" id="A0AAN1XWD4"/>
<name>A0AAN1XWD4_UNVUL</name>
<dbReference type="KEGG" id="vab:WPS_10270"/>
<gene>
    <name evidence="1" type="ORF">WPS_10270</name>
</gene>